<dbReference type="Proteomes" id="UP001163603">
    <property type="component" value="Chromosome 12"/>
</dbReference>
<protein>
    <submittedName>
        <fullName evidence="1">Uncharacterized protein</fullName>
    </submittedName>
</protein>
<organism evidence="1 2">
    <name type="scientific">Pistacia integerrima</name>
    <dbReference type="NCBI Taxonomy" id="434235"/>
    <lineage>
        <taxon>Eukaryota</taxon>
        <taxon>Viridiplantae</taxon>
        <taxon>Streptophyta</taxon>
        <taxon>Embryophyta</taxon>
        <taxon>Tracheophyta</taxon>
        <taxon>Spermatophyta</taxon>
        <taxon>Magnoliopsida</taxon>
        <taxon>eudicotyledons</taxon>
        <taxon>Gunneridae</taxon>
        <taxon>Pentapetalae</taxon>
        <taxon>rosids</taxon>
        <taxon>malvids</taxon>
        <taxon>Sapindales</taxon>
        <taxon>Anacardiaceae</taxon>
        <taxon>Pistacia</taxon>
    </lineage>
</organism>
<sequence length="49" mass="6224">MWKMDQFCWNHAWKTQIFESSTIKRNKLEYNFIRTTKFEITLDCRSYFH</sequence>
<gene>
    <name evidence="1" type="ORF">Pint_10235</name>
</gene>
<comment type="caution">
    <text evidence="1">The sequence shown here is derived from an EMBL/GenBank/DDBJ whole genome shotgun (WGS) entry which is preliminary data.</text>
</comment>
<evidence type="ECO:0000313" key="1">
    <source>
        <dbReference type="EMBL" id="KAJ0017673.1"/>
    </source>
</evidence>
<accession>A0ACC0XH04</accession>
<dbReference type="EMBL" id="CM047747">
    <property type="protein sequence ID" value="KAJ0017673.1"/>
    <property type="molecule type" value="Genomic_DNA"/>
</dbReference>
<reference evidence="2" key="1">
    <citation type="journal article" date="2023" name="G3 (Bethesda)">
        <title>Genome assembly and association tests identify interacting loci associated with vigor, precocity, and sex in interspecific pistachio rootstocks.</title>
        <authorList>
            <person name="Palmer W."/>
            <person name="Jacygrad E."/>
            <person name="Sagayaradj S."/>
            <person name="Cavanaugh K."/>
            <person name="Han R."/>
            <person name="Bertier L."/>
            <person name="Beede B."/>
            <person name="Kafkas S."/>
            <person name="Golino D."/>
            <person name="Preece J."/>
            <person name="Michelmore R."/>
        </authorList>
    </citation>
    <scope>NUCLEOTIDE SEQUENCE [LARGE SCALE GENOMIC DNA]</scope>
</reference>
<keyword evidence="2" id="KW-1185">Reference proteome</keyword>
<name>A0ACC0XH04_9ROSI</name>
<evidence type="ECO:0000313" key="2">
    <source>
        <dbReference type="Proteomes" id="UP001163603"/>
    </source>
</evidence>
<proteinExistence type="predicted"/>